<evidence type="ECO:0000256" key="4">
    <source>
        <dbReference type="ARBA" id="ARBA00023136"/>
    </source>
</evidence>
<feature type="transmembrane region" description="Helical" evidence="5">
    <location>
        <begin position="221"/>
        <end position="242"/>
    </location>
</feature>
<dbReference type="InterPro" id="IPR051598">
    <property type="entry name" value="TSUP/Inactive_protease-like"/>
</dbReference>
<evidence type="ECO:0000313" key="6">
    <source>
        <dbReference type="EMBL" id="RNJ50251.1"/>
    </source>
</evidence>
<evidence type="ECO:0000256" key="3">
    <source>
        <dbReference type="ARBA" id="ARBA00022989"/>
    </source>
</evidence>
<feature type="transmembrane region" description="Helical" evidence="5">
    <location>
        <begin position="110"/>
        <end position="132"/>
    </location>
</feature>
<dbReference type="OrthoDB" id="5189995at2"/>
<dbReference type="PANTHER" id="PTHR43701">
    <property type="entry name" value="MEMBRANE TRANSPORTER PROTEIN MJ0441-RELATED"/>
    <property type="match status" value="1"/>
</dbReference>
<evidence type="ECO:0000256" key="5">
    <source>
        <dbReference type="RuleBase" id="RU363041"/>
    </source>
</evidence>
<comment type="similarity">
    <text evidence="5">Belongs to the 4-toluene sulfonate uptake permease (TSUP) (TC 2.A.102) family.</text>
</comment>
<dbReference type="EMBL" id="QWDD01000001">
    <property type="protein sequence ID" value="RNJ50251.1"/>
    <property type="molecule type" value="Genomic_DNA"/>
</dbReference>
<reference evidence="6 7" key="1">
    <citation type="submission" date="2018-08" db="EMBL/GenBank/DDBJ databases">
        <title>Genome sequence of Methylocystis hirsuta CSC1, a methanotroph able to accumulate PHAs.</title>
        <authorList>
            <person name="Bordel S."/>
            <person name="Rodriguez E."/>
            <person name="Gancedo J."/>
            <person name="Munoz R."/>
        </authorList>
    </citation>
    <scope>NUCLEOTIDE SEQUENCE [LARGE SCALE GENOMIC DNA]</scope>
    <source>
        <strain evidence="6 7">CSC1</strain>
    </source>
</reference>
<dbReference type="Proteomes" id="UP000268623">
    <property type="component" value="Unassembled WGS sequence"/>
</dbReference>
<dbReference type="GO" id="GO:0005886">
    <property type="term" value="C:plasma membrane"/>
    <property type="evidence" value="ECO:0007669"/>
    <property type="project" value="UniProtKB-SubCell"/>
</dbReference>
<comment type="caution">
    <text evidence="6">The sequence shown here is derived from an EMBL/GenBank/DDBJ whole genome shotgun (WGS) entry which is preliminary data.</text>
</comment>
<dbReference type="Pfam" id="PF01925">
    <property type="entry name" value="TauE"/>
    <property type="match status" value="1"/>
</dbReference>
<comment type="subcellular location">
    <subcellularLocation>
        <location evidence="5">Cell membrane</location>
        <topology evidence="5">Multi-pass membrane protein</topology>
    </subcellularLocation>
    <subcellularLocation>
        <location evidence="1">Membrane</location>
        <topology evidence="1">Multi-pass membrane protein</topology>
    </subcellularLocation>
</comment>
<gene>
    <name evidence="6" type="ORF">D1O30_12245</name>
</gene>
<evidence type="ECO:0000256" key="1">
    <source>
        <dbReference type="ARBA" id="ARBA00004141"/>
    </source>
</evidence>
<proteinExistence type="inferred from homology"/>
<dbReference type="InterPro" id="IPR002781">
    <property type="entry name" value="TM_pro_TauE-like"/>
</dbReference>
<evidence type="ECO:0000313" key="7">
    <source>
        <dbReference type="Proteomes" id="UP000268623"/>
    </source>
</evidence>
<name>A0A3M9XQE8_9HYPH</name>
<keyword evidence="5" id="KW-1003">Cell membrane</keyword>
<evidence type="ECO:0000256" key="2">
    <source>
        <dbReference type="ARBA" id="ARBA00022692"/>
    </source>
</evidence>
<keyword evidence="7" id="KW-1185">Reference proteome</keyword>
<accession>A0A3M9XQE8</accession>
<dbReference type="RefSeq" id="WP_123176197.1">
    <property type="nucleotide sequence ID" value="NZ_QWDD01000001.1"/>
</dbReference>
<protein>
    <recommendedName>
        <fullName evidence="5">Probable membrane transporter protein</fullName>
    </recommendedName>
</protein>
<keyword evidence="2 5" id="KW-0812">Transmembrane</keyword>
<dbReference type="PANTHER" id="PTHR43701:SF2">
    <property type="entry name" value="MEMBRANE TRANSPORTER PROTEIN YJNA-RELATED"/>
    <property type="match status" value="1"/>
</dbReference>
<keyword evidence="4 5" id="KW-0472">Membrane</keyword>
<feature type="transmembrane region" description="Helical" evidence="5">
    <location>
        <begin position="153"/>
        <end position="186"/>
    </location>
</feature>
<feature type="transmembrane region" description="Helical" evidence="5">
    <location>
        <begin position="20"/>
        <end position="45"/>
    </location>
</feature>
<dbReference type="AlphaFoldDB" id="A0A3M9XQE8"/>
<keyword evidence="3 5" id="KW-1133">Transmembrane helix</keyword>
<organism evidence="6 7">
    <name type="scientific">Methylocystis hirsuta</name>
    <dbReference type="NCBI Taxonomy" id="369798"/>
    <lineage>
        <taxon>Bacteria</taxon>
        <taxon>Pseudomonadati</taxon>
        <taxon>Pseudomonadota</taxon>
        <taxon>Alphaproteobacteria</taxon>
        <taxon>Hyphomicrobiales</taxon>
        <taxon>Methylocystaceae</taxon>
        <taxon>Methylocystis</taxon>
    </lineage>
</organism>
<sequence>MPALLDALSAINLLYSASGFFVGALVGFTGVGGGSLMTPILMLVFGVPPTTAVGTDLLYAAVTKTNGTLVHALHGAVDWRITRRLAYGSVPASIASLLVLSWLGKTGGHAANGLITSALGFALLLTAFSILFRRWILDHIARHTNDMSDRRLLWLTAILGVLLGVLVSISSVGAGAIGMTVLLALYSHTPTARLVGSDIAHAVPLTLIAGFGHWLMGGVDWLLLLSLLIGSLPGIAIGAHFASRVPDRYLRPALASVMALVGIKLSI</sequence>
<feature type="transmembrane region" description="Helical" evidence="5">
    <location>
        <begin position="85"/>
        <end position="104"/>
    </location>
</feature>